<evidence type="ECO:0000313" key="2">
    <source>
        <dbReference type="Proteomes" id="UP000450457"/>
    </source>
</evidence>
<reference evidence="1 2" key="1">
    <citation type="submission" date="2019-11" db="EMBL/GenBank/DDBJ databases">
        <title>Genome sequences of 17 halophilic strains isolated from different environments.</title>
        <authorList>
            <person name="Furrow R.E."/>
        </authorList>
    </citation>
    <scope>NUCLEOTIDE SEQUENCE [LARGE SCALE GENOMIC DNA]</scope>
    <source>
        <strain evidence="1 2">SL-4</strain>
    </source>
</reference>
<gene>
    <name evidence="1" type="ORF">GLW00_19805</name>
</gene>
<dbReference type="AlphaFoldDB" id="A0A845FH14"/>
<accession>A0A845FH14</accession>
<dbReference type="Proteomes" id="UP000450457">
    <property type="component" value="Unassembled WGS sequence"/>
</dbReference>
<evidence type="ECO:0000313" key="1">
    <source>
        <dbReference type="EMBL" id="MYL73064.1"/>
    </source>
</evidence>
<dbReference type="RefSeq" id="WP_160916920.1">
    <property type="nucleotide sequence ID" value="NZ_WMFA01000017.1"/>
</dbReference>
<name>A0A845FH14_9BACI</name>
<protein>
    <submittedName>
        <fullName evidence="1">Uncharacterized protein</fullName>
    </submittedName>
</protein>
<proteinExistence type="predicted"/>
<sequence length="59" mass="6962">MTYAWRATWYKQTHKVRHPVPTSCAGFSSWGSACRAIRHAHDFYAYVVTYRMLMAYDTL</sequence>
<comment type="caution">
    <text evidence="1">The sequence shown here is derived from an EMBL/GenBank/DDBJ whole genome shotgun (WGS) entry which is preliminary data.</text>
</comment>
<dbReference type="PROSITE" id="PS51257">
    <property type="entry name" value="PROKAR_LIPOPROTEIN"/>
    <property type="match status" value="1"/>
</dbReference>
<dbReference type="GeneID" id="78009272"/>
<dbReference type="EMBL" id="WMFA01000017">
    <property type="protein sequence ID" value="MYL73064.1"/>
    <property type="molecule type" value="Genomic_DNA"/>
</dbReference>
<organism evidence="1 2">
    <name type="scientific">Halobacillus litoralis</name>
    <dbReference type="NCBI Taxonomy" id="45668"/>
    <lineage>
        <taxon>Bacteria</taxon>
        <taxon>Bacillati</taxon>
        <taxon>Bacillota</taxon>
        <taxon>Bacilli</taxon>
        <taxon>Bacillales</taxon>
        <taxon>Bacillaceae</taxon>
        <taxon>Halobacillus</taxon>
    </lineage>
</organism>